<dbReference type="SMART" id="SM00471">
    <property type="entry name" value="HDc"/>
    <property type="match status" value="1"/>
</dbReference>
<feature type="domain" description="HD-GYP" evidence="1">
    <location>
        <begin position="5"/>
        <end position="192"/>
    </location>
</feature>
<reference evidence="2 3" key="1">
    <citation type="submission" date="2013-03" db="EMBL/GenBank/DDBJ databases">
        <title>Whole genome shotgun sequencing of Clostridium sartagoforme AAU1.</title>
        <authorList>
            <person name="Joshi C.G."/>
            <person name="Duggirala S.M."/>
            <person name="Nathani N.M."/>
            <person name="Bhatt V.D."/>
            <person name="Patel A.K."/>
            <person name="Pandya P.R."/>
            <person name="KaPatel J.A."/>
        </authorList>
    </citation>
    <scope>NUCLEOTIDE SEQUENCE [LARGE SCALE GENOMIC DNA]</scope>
    <source>
        <strain evidence="2 3">AAU1</strain>
    </source>
</reference>
<sequence length="274" mass="31714">MFNSLKVHPVSFIRAMSNALELSATGISRHHRRTAIIAKHIGEFLKLKQDELEILIYSALLHDIGAASNWNEKHFIAYCEDDLIFNHAEKGYLILKDSYPLGILAEPIRYHHDRYYGGNPSGLKGEDIPLISRIIHISDRIEVLINNDVHILFQRCNIIQVIKESNYFDPKLVQVFNELSKFEYFWLDIVNPIYQNHFLDDISFFGKLLFDIDDLIDMAEIFAKVVDETSHYTAEHSKNVAKIYKFLAEKRGFSNLECKQFYLAGLLHDLGKLA</sequence>
<dbReference type="Pfam" id="PF08668">
    <property type="entry name" value="HDOD"/>
    <property type="match status" value="1"/>
</dbReference>
<organism evidence="2 3">
    <name type="scientific">Clostridium sartagoforme AAU1</name>
    <dbReference type="NCBI Taxonomy" id="1202534"/>
    <lineage>
        <taxon>Bacteria</taxon>
        <taxon>Bacillati</taxon>
        <taxon>Bacillota</taxon>
        <taxon>Clostridia</taxon>
        <taxon>Eubacteriales</taxon>
        <taxon>Clostridiaceae</taxon>
        <taxon>Clostridium</taxon>
    </lineage>
</organism>
<keyword evidence="3" id="KW-1185">Reference proteome</keyword>
<gene>
    <name evidence="2" type="ORF">A500_04211</name>
</gene>
<dbReference type="SUPFAM" id="SSF109604">
    <property type="entry name" value="HD-domain/PDEase-like"/>
    <property type="match status" value="2"/>
</dbReference>
<evidence type="ECO:0000313" key="2">
    <source>
        <dbReference type="EMBL" id="EOR27532.1"/>
    </source>
</evidence>
<dbReference type="Pfam" id="PF13487">
    <property type="entry name" value="HD_5"/>
    <property type="match status" value="1"/>
</dbReference>
<feature type="domain" description="HD-GYP" evidence="1">
    <location>
        <begin position="211"/>
        <end position="274"/>
    </location>
</feature>
<dbReference type="Proteomes" id="UP000013988">
    <property type="component" value="Unassembled WGS sequence"/>
</dbReference>
<dbReference type="InterPro" id="IPR037522">
    <property type="entry name" value="HD_GYP_dom"/>
</dbReference>
<dbReference type="CDD" id="cd00077">
    <property type="entry name" value="HDc"/>
    <property type="match status" value="2"/>
</dbReference>
<dbReference type="RefSeq" id="WP_016206305.1">
    <property type="nucleotide sequence ID" value="NZ_ASRV01000045.1"/>
</dbReference>
<proteinExistence type="predicted"/>
<dbReference type="InterPro" id="IPR003607">
    <property type="entry name" value="HD/PDEase_dom"/>
</dbReference>
<dbReference type="AlphaFoldDB" id="R9CE05"/>
<dbReference type="PROSITE" id="PS51832">
    <property type="entry name" value="HD_GYP"/>
    <property type="match status" value="2"/>
</dbReference>
<dbReference type="InterPro" id="IPR013976">
    <property type="entry name" value="HDOD"/>
</dbReference>
<protein>
    <submittedName>
        <fullName evidence="2">Putative domain HDIG-containing protein</fullName>
    </submittedName>
</protein>
<evidence type="ECO:0000259" key="1">
    <source>
        <dbReference type="PROSITE" id="PS51832"/>
    </source>
</evidence>
<comment type="caution">
    <text evidence="2">The sequence shown here is derived from an EMBL/GenBank/DDBJ whole genome shotgun (WGS) entry which is preliminary data.</text>
</comment>
<dbReference type="PANTHER" id="PTHR45228">
    <property type="entry name" value="CYCLIC DI-GMP PHOSPHODIESTERASE TM_0186-RELATED"/>
    <property type="match status" value="1"/>
</dbReference>
<dbReference type="InterPro" id="IPR052020">
    <property type="entry name" value="Cyclic_di-GMP/3'3'-cGAMP_PDE"/>
</dbReference>
<dbReference type="Gene3D" id="1.10.3210.10">
    <property type="entry name" value="Hypothetical protein af1432"/>
    <property type="match status" value="2"/>
</dbReference>
<dbReference type="EMBL" id="ASRV01000045">
    <property type="protein sequence ID" value="EOR27532.1"/>
    <property type="molecule type" value="Genomic_DNA"/>
</dbReference>
<dbReference type="PATRIC" id="fig|1202534.3.peg.841"/>
<accession>R9CE05</accession>
<name>R9CE05_9CLOT</name>
<evidence type="ECO:0000313" key="3">
    <source>
        <dbReference type="Proteomes" id="UP000013988"/>
    </source>
</evidence>